<evidence type="ECO:0000313" key="4">
    <source>
        <dbReference type="Proteomes" id="UP000663842"/>
    </source>
</evidence>
<dbReference type="Pfam" id="PF13041">
    <property type="entry name" value="PPR_2"/>
    <property type="match status" value="1"/>
</dbReference>
<dbReference type="Pfam" id="PF01535">
    <property type="entry name" value="PPR"/>
    <property type="match status" value="5"/>
</dbReference>
<dbReference type="InterPro" id="IPR011990">
    <property type="entry name" value="TPR-like_helical_dom_sf"/>
</dbReference>
<dbReference type="SUPFAM" id="SSF48452">
    <property type="entry name" value="TPR-like"/>
    <property type="match status" value="1"/>
</dbReference>
<accession>A0A819WW34</accession>
<comment type="caution">
    <text evidence="3">The sequence shown here is derived from an EMBL/GenBank/DDBJ whole genome shotgun (WGS) entry which is preliminary data.</text>
</comment>
<dbReference type="Proteomes" id="UP000663842">
    <property type="component" value="Unassembled WGS sequence"/>
</dbReference>
<feature type="repeat" description="PPR" evidence="1">
    <location>
        <begin position="337"/>
        <end position="371"/>
    </location>
</feature>
<dbReference type="PANTHER" id="PTHR47928:SF207">
    <property type="entry name" value="PENTATRICOPEPTIDE REPEAT-CONTAINING PROTEIN"/>
    <property type="match status" value="1"/>
</dbReference>
<dbReference type="PANTHER" id="PTHR47928">
    <property type="entry name" value="REPEAT-CONTAINING PROTEIN, PUTATIVE-RELATED"/>
    <property type="match status" value="1"/>
</dbReference>
<organism evidence="3 4">
    <name type="scientific">Rotaria magnacalcarata</name>
    <dbReference type="NCBI Taxonomy" id="392030"/>
    <lineage>
        <taxon>Eukaryota</taxon>
        <taxon>Metazoa</taxon>
        <taxon>Spiralia</taxon>
        <taxon>Gnathifera</taxon>
        <taxon>Rotifera</taxon>
        <taxon>Eurotatoria</taxon>
        <taxon>Bdelloidea</taxon>
        <taxon>Philodinida</taxon>
        <taxon>Philodinidae</taxon>
        <taxon>Rotaria</taxon>
    </lineage>
</organism>
<protein>
    <recommendedName>
        <fullName evidence="2">DYW domain-containing protein</fullName>
    </recommendedName>
</protein>
<name>A0A819WW34_9BILA</name>
<dbReference type="AlphaFoldDB" id="A0A819WW34"/>
<feature type="domain" description="DYW" evidence="2">
    <location>
        <begin position="573"/>
        <end position="658"/>
    </location>
</feature>
<dbReference type="InterPro" id="IPR032867">
    <property type="entry name" value="DYW_dom"/>
</dbReference>
<dbReference type="PROSITE" id="PS51375">
    <property type="entry name" value="PPR"/>
    <property type="match status" value="3"/>
</dbReference>
<dbReference type="NCBIfam" id="TIGR00756">
    <property type="entry name" value="PPR"/>
    <property type="match status" value="2"/>
</dbReference>
<feature type="repeat" description="PPR" evidence="1">
    <location>
        <begin position="237"/>
        <end position="267"/>
    </location>
</feature>
<evidence type="ECO:0000256" key="1">
    <source>
        <dbReference type="PROSITE-ProRule" id="PRU00708"/>
    </source>
</evidence>
<evidence type="ECO:0000259" key="2">
    <source>
        <dbReference type="Pfam" id="PF14432"/>
    </source>
</evidence>
<dbReference type="EMBL" id="CAJOBF010004179">
    <property type="protein sequence ID" value="CAF4127448.1"/>
    <property type="molecule type" value="Genomic_DNA"/>
</dbReference>
<dbReference type="InterPro" id="IPR050421">
    <property type="entry name" value="PPR"/>
</dbReference>
<dbReference type="GO" id="GO:0008270">
    <property type="term" value="F:zinc ion binding"/>
    <property type="evidence" value="ECO:0007669"/>
    <property type="project" value="InterPro"/>
</dbReference>
<gene>
    <name evidence="3" type="ORF">UXM345_LOCUS23788</name>
</gene>
<proteinExistence type="predicted"/>
<dbReference type="Pfam" id="PF14432">
    <property type="entry name" value="DYW_deaminase"/>
    <property type="match status" value="1"/>
</dbReference>
<reference evidence="3" key="1">
    <citation type="submission" date="2021-02" db="EMBL/GenBank/DDBJ databases">
        <authorList>
            <person name="Nowell W R."/>
        </authorList>
    </citation>
    <scope>NUCLEOTIDE SEQUENCE</scope>
</reference>
<feature type="repeat" description="PPR" evidence="1">
    <location>
        <begin position="436"/>
        <end position="466"/>
    </location>
</feature>
<evidence type="ECO:0000313" key="3">
    <source>
        <dbReference type="EMBL" id="CAF4127448.1"/>
    </source>
</evidence>
<dbReference type="InterPro" id="IPR002885">
    <property type="entry name" value="PPR_rpt"/>
</dbReference>
<sequence length="659" mass="74958">MNSLFMFRRIVSLYQNLYKTSSISSSSLSSREIYSRMKKLIDSKEYKKTLDFFDQQSHSCTDFEINLALKACISLNEYQRGMNIRKKLSQNSLNNPYIQTTLIQFYSESFISSIIQLLLDCDLVMSIMLTVYSLQLPINQIISMQLCLISNNMPTKVLDLFDEMNIEPNQAILAALFSACSRVANDRAMKIGRKLLNRIPKNFLNDDKLLTSAINILMRFGDVSSAENLFQTIEKKDIVAYGAMMKGYIQNNMCDEALDLFEEIPLNLSDVSYTIIFNACAQLSTDRAMKIGRKLLNQMPKNFLNDNKLLTSAINMLMRFGDVSSAENLFQMIQKKNIITYGTMTNGYNINNEPLKSLKLFEDMKRDDINADAIVLIILIGACARIGMLSKCQSIVAQIPLHFYENQRIRNFINSYGKAGSVKDAQKIFKSIDKPDVVTYTAMINSFGLNRMDSEAVDLYRKMPNNLQDEVSSVCVLNACSHSGLLNEAHSIFNEVSHKTKKIISAMLGDHEEAENIRLNRMKEVGKKVQVGLSWTEVNGEIVQLKAHDRSYSRSKEIYAEAERISSELIKHGHNYDSSWITRPLHENETIKSVLCAHSERHAIAFYFIQITKNLRVCGDCHQATKLIAKIRQVNIVVRDATCIHHFSTNGTCSCQDHL</sequence>
<dbReference type="Gene3D" id="1.25.40.10">
    <property type="entry name" value="Tetratricopeptide repeat domain"/>
    <property type="match status" value="4"/>
</dbReference>